<gene>
    <name evidence="14" type="primary">secG</name>
</gene>
<keyword evidence="8 12" id="KW-1133">Transmembrane helix</keyword>
<evidence type="ECO:0000256" key="8">
    <source>
        <dbReference type="ARBA" id="ARBA00022989"/>
    </source>
</evidence>
<geneLocation type="chloroplast" evidence="14"/>
<evidence type="ECO:0000256" key="11">
    <source>
        <dbReference type="ARBA" id="ARBA00025638"/>
    </source>
</evidence>
<evidence type="ECO:0000256" key="1">
    <source>
        <dbReference type="ARBA" id="ARBA00004141"/>
    </source>
</evidence>
<evidence type="ECO:0000256" key="5">
    <source>
        <dbReference type="ARBA" id="ARBA00022448"/>
    </source>
</evidence>
<organism evidence="14">
    <name type="scientific">Toxarium undulatum</name>
    <dbReference type="NCBI Taxonomy" id="210620"/>
    <lineage>
        <taxon>Eukaryota</taxon>
        <taxon>Sar</taxon>
        <taxon>Stramenopiles</taxon>
        <taxon>Ochrophyta</taxon>
        <taxon>Bacillariophyta</taxon>
        <taxon>Mediophyceae</taxon>
        <taxon>Toxariales</taxon>
        <taxon>Toxariaceae</taxon>
        <taxon>Toxarium</taxon>
    </lineage>
</organism>
<feature type="signal peptide" evidence="13">
    <location>
        <begin position="1"/>
        <end position="26"/>
    </location>
</feature>
<keyword evidence="13" id="KW-0732">Signal</keyword>
<dbReference type="NCBIfam" id="TIGR00810">
    <property type="entry name" value="secG"/>
    <property type="match status" value="1"/>
</dbReference>
<evidence type="ECO:0000256" key="3">
    <source>
        <dbReference type="ARBA" id="ARBA00013657"/>
    </source>
</evidence>
<evidence type="ECO:0000256" key="4">
    <source>
        <dbReference type="ARBA" id="ARBA00015435"/>
    </source>
</evidence>
<keyword evidence="7" id="KW-0653">Protein transport</keyword>
<keyword evidence="5" id="KW-0813">Transport</keyword>
<dbReference type="GO" id="GO:0015450">
    <property type="term" value="F:protein-transporting ATPase activity"/>
    <property type="evidence" value="ECO:0007669"/>
    <property type="project" value="InterPro"/>
</dbReference>
<dbReference type="EMBL" id="KX619437">
    <property type="protein sequence ID" value="AOS86698.1"/>
    <property type="molecule type" value="Genomic_DNA"/>
</dbReference>
<keyword evidence="9" id="KW-0811">Translocation</keyword>
<dbReference type="RefSeq" id="YP_009308955.1">
    <property type="nucleotide sequence ID" value="NC_031425.1"/>
</dbReference>
<sequence length="67" mass="7555">MLKEMYFGLSIFLIILIVLRPPKTLGLKSITSKTNLLGSPSSSEKILNNLTFILISLYCFLVLAIYF</sequence>
<dbReference type="GO" id="GO:0016020">
    <property type="term" value="C:membrane"/>
    <property type="evidence" value="ECO:0007669"/>
    <property type="project" value="UniProtKB-SubCell"/>
</dbReference>
<keyword evidence="10 12" id="KW-0472">Membrane</keyword>
<evidence type="ECO:0000256" key="12">
    <source>
        <dbReference type="SAM" id="Phobius"/>
    </source>
</evidence>
<feature type="transmembrane region" description="Helical" evidence="12">
    <location>
        <begin position="50"/>
        <end position="66"/>
    </location>
</feature>
<evidence type="ECO:0000256" key="13">
    <source>
        <dbReference type="SAM" id="SignalP"/>
    </source>
</evidence>
<feature type="chain" id="PRO_5009106690" description="Probable protein-export membrane protein SecG" evidence="13">
    <location>
        <begin position="27"/>
        <end position="67"/>
    </location>
</feature>
<accession>A0A1D8DCR7</accession>
<comment type="subcellular location">
    <subcellularLocation>
        <location evidence="1">Membrane</location>
        <topology evidence="1">Multi-pass membrane protein</topology>
    </subcellularLocation>
</comment>
<keyword evidence="6 12" id="KW-0812">Transmembrane</keyword>
<comment type="similarity">
    <text evidence="2">Belongs to the SecG family.</text>
</comment>
<proteinExistence type="inferred from homology"/>
<reference evidence="14" key="1">
    <citation type="journal article" date="2016" name="Curr. Genet.">
        <title>Hoarding and horizontal transfer led to an expanded gene and intron repertoire in the plastid genome of the diatom, Toxarium undulatum (Bacillariophyta).</title>
        <authorList>
            <person name="Ruck E.C."/>
            <person name="Linard S.R."/>
            <person name="Nakov T."/>
            <person name="Theriot E.C."/>
            <person name="Alverson A.J."/>
        </authorList>
    </citation>
    <scope>NUCLEOTIDE SEQUENCE</scope>
    <source>
        <strain evidence="14">ECT3802</strain>
    </source>
</reference>
<dbReference type="RefSeq" id="YP_009308881.1">
    <property type="nucleotide sequence ID" value="NC_031425.1"/>
</dbReference>
<protein>
    <recommendedName>
        <fullName evidence="4">Probable protein-export membrane protein SecG</fullName>
    </recommendedName>
    <alternativeName>
        <fullName evidence="3">Probable protein-export membrane protein secG</fullName>
    </alternativeName>
</protein>
<evidence type="ECO:0000313" key="14">
    <source>
        <dbReference type="EMBL" id="AOS86624.1"/>
    </source>
</evidence>
<dbReference type="EMBL" id="KX619437">
    <property type="protein sequence ID" value="AOS86624.1"/>
    <property type="molecule type" value="Genomic_DNA"/>
</dbReference>
<evidence type="ECO:0000256" key="7">
    <source>
        <dbReference type="ARBA" id="ARBA00022927"/>
    </source>
</evidence>
<dbReference type="GO" id="GO:0009306">
    <property type="term" value="P:protein secretion"/>
    <property type="evidence" value="ECO:0007669"/>
    <property type="project" value="InterPro"/>
</dbReference>
<keyword evidence="14" id="KW-0934">Plastid</keyword>
<comment type="function">
    <text evidence="11">Involved in protein export. Participates in an early event of protein translocation across the chloroplast thylakoid membrane.</text>
</comment>
<dbReference type="InterPro" id="IPR004692">
    <property type="entry name" value="SecG"/>
</dbReference>
<dbReference type="Pfam" id="PF03840">
    <property type="entry name" value="SecG"/>
    <property type="match status" value="1"/>
</dbReference>
<evidence type="ECO:0000256" key="2">
    <source>
        <dbReference type="ARBA" id="ARBA00008445"/>
    </source>
</evidence>
<evidence type="ECO:0000256" key="9">
    <source>
        <dbReference type="ARBA" id="ARBA00023010"/>
    </source>
</evidence>
<dbReference type="GeneID" id="29293255"/>
<keyword evidence="14" id="KW-0150">Chloroplast</keyword>
<evidence type="ECO:0000256" key="6">
    <source>
        <dbReference type="ARBA" id="ARBA00022692"/>
    </source>
</evidence>
<evidence type="ECO:0000256" key="10">
    <source>
        <dbReference type="ARBA" id="ARBA00023136"/>
    </source>
</evidence>
<dbReference type="AlphaFoldDB" id="A0A1D8DCR7"/>
<name>A0A1D8DCR7_9STRA</name>
<dbReference type="GeneID" id="29293155"/>